<dbReference type="Gene3D" id="1.25.40.10">
    <property type="entry name" value="Tetratricopeptide repeat domain"/>
    <property type="match status" value="3"/>
</dbReference>
<feature type="compositionally biased region" description="Basic and acidic residues" evidence="3">
    <location>
        <begin position="40"/>
        <end position="64"/>
    </location>
</feature>
<evidence type="ECO:0000256" key="1">
    <source>
        <dbReference type="ARBA" id="ARBA00022737"/>
    </source>
</evidence>
<evidence type="ECO:0000313" key="4">
    <source>
        <dbReference type="EMBL" id="EEF46437.1"/>
    </source>
</evidence>
<feature type="repeat" description="PPR" evidence="2">
    <location>
        <begin position="253"/>
        <end position="287"/>
    </location>
</feature>
<gene>
    <name evidence="4" type="ORF">RCOM_1493500</name>
</gene>
<dbReference type="Proteomes" id="UP000008311">
    <property type="component" value="Unassembled WGS sequence"/>
</dbReference>
<evidence type="ECO:0000256" key="3">
    <source>
        <dbReference type="SAM" id="MobiDB-lite"/>
    </source>
</evidence>
<keyword evidence="5" id="KW-1185">Reference proteome</keyword>
<feature type="repeat" description="PPR" evidence="2">
    <location>
        <begin position="152"/>
        <end position="186"/>
    </location>
</feature>
<dbReference type="NCBIfam" id="TIGR00756">
    <property type="entry name" value="PPR"/>
    <property type="match status" value="1"/>
</dbReference>
<proteinExistence type="predicted"/>
<dbReference type="InterPro" id="IPR046960">
    <property type="entry name" value="PPR_At4g14850-like_plant"/>
</dbReference>
<accession>B9RQJ8</accession>
<name>B9RQJ8_RICCO</name>
<dbReference type="Pfam" id="PF13041">
    <property type="entry name" value="PPR_2"/>
    <property type="match status" value="2"/>
</dbReference>
<organism evidence="4 5">
    <name type="scientific">Ricinus communis</name>
    <name type="common">Castor bean</name>
    <dbReference type="NCBI Taxonomy" id="3988"/>
    <lineage>
        <taxon>Eukaryota</taxon>
        <taxon>Viridiplantae</taxon>
        <taxon>Streptophyta</taxon>
        <taxon>Embryophyta</taxon>
        <taxon>Tracheophyta</taxon>
        <taxon>Spermatophyta</taxon>
        <taxon>Magnoliopsida</taxon>
        <taxon>eudicotyledons</taxon>
        <taxon>Gunneridae</taxon>
        <taxon>Pentapetalae</taxon>
        <taxon>rosids</taxon>
        <taxon>fabids</taxon>
        <taxon>Malpighiales</taxon>
        <taxon>Euphorbiaceae</taxon>
        <taxon>Acalyphoideae</taxon>
        <taxon>Acalypheae</taxon>
        <taxon>Ricinus</taxon>
    </lineage>
</organism>
<dbReference type="InterPro" id="IPR002885">
    <property type="entry name" value="PPR_rpt"/>
</dbReference>
<sequence>MDTELQIIIYQAISLLNYSANTKVFRFKLKDQQLYCEQKKSDRTQRPEAHSDSEQCSQPDERLNHSTCNRSSPKLLSTFHFSFNQTPSYYAAFLQSCITQKALIPGKQLHASLCHVGLQFDRVLAPKLVNLYCICNSLCEARLLFDKIPKRNLFLWNVLIRGYAWYGPYEASIQLYYKIFDYGLVPDNFTFPFVLKACSALSAIEDGRLIHEQVMRSGWERDVFVGAALIDMYSKCGCVDNAREVFHKFPVRDAVLWNSMLAAYSQNGKPDKSLALCSEMVLAGVRPTEATLVTVISASADIAALPQGRELHGFAWRRRFESNDKVKTTLIDMYAKCGTMKVAQNLFEQLRDKNVVSWNAIITGYAMHGYSNEVLILFDRMREEAKPDHITFVGVLLACSNGGLLDKEFPRYDRSMEESVAASSHPNCVGKCMGCFPCTPVLVTVPSQFYLNAAEYYPVLWKCTCGDHLYHP</sequence>
<dbReference type="AlphaFoldDB" id="B9RQJ8"/>
<protein>
    <submittedName>
        <fullName evidence="4">Pentatricopeptide repeat-containing protein, putative</fullName>
    </submittedName>
</protein>
<dbReference type="FunFam" id="1.25.40.10:FF:000031">
    <property type="entry name" value="Pentatricopeptide repeat-containing protein mitochondrial"/>
    <property type="match status" value="1"/>
</dbReference>
<dbReference type="PANTHER" id="PTHR24015:SF548">
    <property type="entry name" value="OS08G0340900 PROTEIN"/>
    <property type="match status" value="1"/>
</dbReference>
<dbReference type="GO" id="GO:0009451">
    <property type="term" value="P:RNA modification"/>
    <property type="evidence" value="ECO:0007669"/>
    <property type="project" value="InterPro"/>
</dbReference>
<dbReference type="PROSITE" id="PS51375">
    <property type="entry name" value="PPR"/>
    <property type="match status" value="3"/>
</dbReference>
<dbReference type="InParanoid" id="B9RQJ8"/>
<dbReference type="GO" id="GO:0003723">
    <property type="term" value="F:RNA binding"/>
    <property type="evidence" value="ECO:0007669"/>
    <property type="project" value="InterPro"/>
</dbReference>
<dbReference type="FunFam" id="1.25.40.10:FF:000682">
    <property type="entry name" value="Pentatricopeptide repeat-containing protein At3g16610"/>
    <property type="match status" value="1"/>
</dbReference>
<dbReference type="eggNOG" id="KOG4197">
    <property type="taxonomic scope" value="Eukaryota"/>
</dbReference>
<feature type="region of interest" description="Disordered" evidence="3">
    <location>
        <begin position="40"/>
        <end position="65"/>
    </location>
</feature>
<reference evidence="5" key="1">
    <citation type="journal article" date="2010" name="Nat. Biotechnol.">
        <title>Draft genome sequence of the oilseed species Ricinus communis.</title>
        <authorList>
            <person name="Chan A.P."/>
            <person name="Crabtree J."/>
            <person name="Zhao Q."/>
            <person name="Lorenzi H."/>
            <person name="Orvis J."/>
            <person name="Puiu D."/>
            <person name="Melake-Berhan A."/>
            <person name="Jones K.M."/>
            <person name="Redman J."/>
            <person name="Chen G."/>
            <person name="Cahoon E.B."/>
            <person name="Gedil M."/>
            <person name="Stanke M."/>
            <person name="Haas B.J."/>
            <person name="Wortman J.R."/>
            <person name="Fraser-Liggett C.M."/>
            <person name="Ravel J."/>
            <person name="Rabinowicz P.D."/>
        </authorList>
    </citation>
    <scope>NUCLEOTIDE SEQUENCE [LARGE SCALE GENOMIC DNA]</scope>
    <source>
        <strain evidence="5">cv. Hale</strain>
    </source>
</reference>
<evidence type="ECO:0000313" key="5">
    <source>
        <dbReference type="Proteomes" id="UP000008311"/>
    </source>
</evidence>
<dbReference type="PANTHER" id="PTHR24015">
    <property type="entry name" value="OS07G0578800 PROTEIN-RELATED"/>
    <property type="match status" value="1"/>
</dbReference>
<feature type="repeat" description="PPR" evidence="2">
    <location>
        <begin position="354"/>
        <end position="384"/>
    </location>
</feature>
<dbReference type="Pfam" id="PF17181">
    <property type="entry name" value="EPF"/>
    <property type="match status" value="1"/>
</dbReference>
<keyword evidence="1" id="KW-0677">Repeat</keyword>
<dbReference type="Pfam" id="PF01535">
    <property type="entry name" value="PPR"/>
    <property type="match status" value="2"/>
</dbReference>
<dbReference type="InterPro" id="IPR011990">
    <property type="entry name" value="TPR-like_helical_dom_sf"/>
</dbReference>
<dbReference type="EMBL" id="EQ973801">
    <property type="protein sequence ID" value="EEF46437.1"/>
    <property type="molecule type" value="Genomic_DNA"/>
</dbReference>
<evidence type="ECO:0000256" key="2">
    <source>
        <dbReference type="PROSITE-ProRule" id="PRU00708"/>
    </source>
</evidence>